<evidence type="ECO:0000313" key="4">
    <source>
        <dbReference type="Proteomes" id="UP000652477"/>
    </source>
</evidence>
<dbReference type="SUPFAM" id="SSF53756">
    <property type="entry name" value="UDP-Glycosyltransferase/glycogen phosphorylase"/>
    <property type="match status" value="1"/>
</dbReference>
<dbReference type="PANTHER" id="PTHR45947:SF3">
    <property type="entry name" value="SULFOQUINOVOSYL TRANSFERASE SQD2"/>
    <property type="match status" value="1"/>
</dbReference>
<proteinExistence type="predicted"/>
<dbReference type="Pfam" id="PF00534">
    <property type="entry name" value="Glycos_transf_1"/>
    <property type="match status" value="1"/>
</dbReference>
<dbReference type="EMBL" id="JACOPF010000001">
    <property type="protein sequence ID" value="MBC5688961.1"/>
    <property type="molecule type" value="Genomic_DNA"/>
</dbReference>
<dbReference type="AlphaFoldDB" id="A0A923LHW0"/>
<dbReference type="InterPro" id="IPR001296">
    <property type="entry name" value="Glyco_trans_1"/>
</dbReference>
<dbReference type="InterPro" id="IPR028098">
    <property type="entry name" value="Glyco_trans_4-like_N"/>
</dbReference>
<accession>A0A923LHW0</accession>
<dbReference type="InterPro" id="IPR050194">
    <property type="entry name" value="Glycosyltransferase_grp1"/>
</dbReference>
<dbReference type="Gene3D" id="3.40.50.2000">
    <property type="entry name" value="Glycogen Phosphorylase B"/>
    <property type="match status" value="2"/>
</dbReference>
<dbReference type="GO" id="GO:0016757">
    <property type="term" value="F:glycosyltransferase activity"/>
    <property type="evidence" value="ECO:0007669"/>
    <property type="project" value="InterPro"/>
</dbReference>
<sequence>MKIAMLTNNYKPFVGGVPVSVERQAQELVKRGHEVTVLAPIYEGHTDDSSTPERILRFHTMKRKMENGMVYPGIYIKEAADLFQRESFDLIHVHHPMFTGPCALYLGKKYQIPVIYTWHTRYEDYLHYIRSFQIEENSPLLKKKIVSYLKEKVVPGYMRWFTNQCDMVFAPSEGMKQQMQSNGTWTPTEVLPTGLKESFYIQDAARAQSIRRQYAEGRDYVLCTVSRLEKEKNPFFLLQGIAEIKKRLGAKFKVLFIGEGSQRKKLEKKAEELGIRKEVVFTGSIPNEEIQYYLQACDLFLFASKSETQGIVLAEALAAGTPVIAVKAVGVDDIVHDGKNGFRTGENIEQWAEKAVLALNPRQHESLKRQALISAQAYRAEQIALHEESLYVQCILRKQEELNARRKLEEGWSYRERRGSRA</sequence>
<protein>
    <submittedName>
        <fullName evidence="3">Glycosyltransferase</fullName>
    </submittedName>
</protein>
<dbReference type="PANTHER" id="PTHR45947">
    <property type="entry name" value="SULFOQUINOVOSYL TRANSFERASE SQD2"/>
    <property type="match status" value="1"/>
</dbReference>
<organism evidence="3 4">
    <name type="scientific">Mediterraneibacter hominis</name>
    <dbReference type="NCBI Taxonomy" id="2763054"/>
    <lineage>
        <taxon>Bacteria</taxon>
        <taxon>Bacillati</taxon>
        <taxon>Bacillota</taxon>
        <taxon>Clostridia</taxon>
        <taxon>Lachnospirales</taxon>
        <taxon>Lachnospiraceae</taxon>
        <taxon>Mediterraneibacter</taxon>
    </lineage>
</organism>
<comment type="caution">
    <text evidence="3">The sequence shown here is derived from an EMBL/GenBank/DDBJ whole genome shotgun (WGS) entry which is preliminary data.</text>
</comment>
<gene>
    <name evidence="3" type="ORF">H8S37_08485</name>
</gene>
<dbReference type="RefSeq" id="WP_186875543.1">
    <property type="nucleotide sequence ID" value="NZ_JACOPF010000001.1"/>
</dbReference>
<evidence type="ECO:0000313" key="3">
    <source>
        <dbReference type="EMBL" id="MBC5688961.1"/>
    </source>
</evidence>
<evidence type="ECO:0000259" key="1">
    <source>
        <dbReference type="Pfam" id="PF00534"/>
    </source>
</evidence>
<name>A0A923LHW0_9FIRM</name>
<reference evidence="3" key="1">
    <citation type="submission" date="2020-08" db="EMBL/GenBank/DDBJ databases">
        <title>Genome public.</title>
        <authorList>
            <person name="Liu C."/>
            <person name="Sun Q."/>
        </authorList>
    </citation>
    <scope>NUCLEOTIDE SEQUENCE</scope>
    <source>
        <strain evidence="3">NSJ-55</strain>
    </source>
</reference>
<feature type="domain" description="Glycosyl transferase family 1" evidence="1">
    <location>
        <begin position="210"/>
        <end position="362"/>
    </location>
</feature>
<feature type="domain" description="Glycosyltransferase subfamily 4-like N-terminal" evidence="2">
    <location>
        <begin position="14"/>
        <end position="195"/>
    </location>
</feature>
<dbReference type="Proteomes" id="UP000652477">
    <property type="component" value="Unassembled WGS sequence"/>
</dbReference>
<keyword evidence="4" id="KW-1185">Reference proteome</keyword>
<dbReference type="Pfam" id="PF13439">
    <property type="entry name" value="Glyco_transf_4"/>
    <property type="match status" value="1"/>
</dbReference>
<evidence type="ECO:0000259" key="2">
    <source>
        <dbReference type="Pfam" id="PF13439"/>
    </source>
</evidence>